<sequence length="85" mass="9753">MPRLSYILTYPCPATLFPIAGSEVTFHASPQAIPANSTPTGQEFRIWYQSLRITYFTCLYEYTPWPVQSPMAMEQSSGTSENYYR</sequence>
<keyword evidence="1" id="KW-0496">Mitochondrion</keyword>
<protein>
    <submittedName>
        <fullName evidence="1">Uncharacterized protein</fullName>
    </submittedName>
</protein>
<reference evidence="1" key="1">
    <citation type="journal article" date="2015" name="Genome Biol. Evol.">
        <title>Organellar Genomes of White Spruce (Picea glauca): Assembly and Annotation.</title>
        <authorList>
            <person name="Jackman S.D."/>
            <person name="Warren R.L."/>
            <person name="Gibb E.A."/>
            <person name="Vandervalk B.P."/>
            <person name="Mohamadi H."/>
            <person name="Chu J."/>
            <person name="Raymond A."/>
            <person name="Pleasance S."/>
            <person name="Coope R."/>
            <person name="Wildung M.R."/>
            <person name="Ritland C.E."/>
            <person name="Bousquet J."/>
            <person name="Jones S.J."/>
            <person name="Bohlmann J."/>
            <person name="Birol I."/>
        </authorList>
    </citation>
    <scope>NUCLEOTIDE SEQUENCE [LARGE SCALE GENOMIC DNA]</scope>
    <source>
        <tissue evidence="1">Flushing bud</tissue>
    </source>
</reference>
<geneLocation type="mitochondrion" evidence="1"/>
<organism evidence="1">
    <name type="scientific">Picea glauca</name>
    <name type="common">White spruce</name>
    <name type="synonym">Pinus glauca</name>
    <dbReference type="NCBI Taxonomy" id="3330"/>
    <lineage>
        <taxon>Eukaryota</taxon>
        <taxon>Viridiplantae</taxon>
        <taxon>Streptophyta</taxon>
        <taxon>Embryophyta</taxon>
        <taxon>Tracheophyta</taxon>
        <taxon>Spermatophyta</taxon>
        <taxon>Pinopsida</taxon>
        <taxon>Pinidae</taxon>
        <taxon>Conifers I</taxon>
        <taxon>Pinales</taxon>
        <taxon>Pinaceae</taxon>
        <taxon>Picea</taxon>
    </lineage>
</organism>
<accession>A0A117NI29</accession>
<name>A0A117NI29_PICGL</name>
<gene>
    <name evidence="1" type="ORF">ABT39_MTgene3861</name>
</gene>
<evidence type="ECO:0000313" key="1">
    <source>
        <dbReference type="EMBL" id="KUM49312.1"/>
    </source>
</evidence>
<dbReference type="EMBL" id="LKAM01000003">
    <property type="protein sequence ID" value="KUM49312.1"/>
    <property type="molecule type" value="Genomic_DNA"/>
</dbReference>
<comment type="caution">
    <text evidence="1">The sequence shown here is derived from an EMBL/GenBank/DDBJ whole genome shotgun (WGS) entry which is preliminary data.</text>
</comment>
<proteinExistence type="predicted"/>
<dbReference type="AlphaFoldDB" id="A0A117NI29"/>